<dbReference type="Pfam" id="PF16214">
    <property type="entry name" value="AC_N"/>
    <property type="match status" value="1"/>
</dbReference>
<dbReference type="GO" id="GO:0004016">
    <property type="term" value="F:adenylate cyclase activity"/>
    <property type="evidence" value="ECO:0007669"/>
    <property type="project" value="TreeGrafter"/>
</dbReference>
<evidence type="ECO:0000256" key="3">
    <source>
        <dbReference type="SAM" id="Phobius"/>
    </source>
</evidence>
<dbReference type="EMBL" id="CAJHNJ030000001">
    <property type="protein sequence ID" value="CAG9087353.1"/>
    <property type="molecule type" value="Genomic_DNA"/>
</dbReference>
<dbReference type="GO" id="GO:0007189">
    <property type="term" value="P:adenylate cyclase-activating G protein-coupled receptor signaling pathway"/>
    <property type="evidence" value="ECO:0007669"/>
    <property type="project" value="TreeGrafter"/>
</dbReference>
<sequence>MAGKRVTQLESPVYHLQHSMVHTMMPIARRIALGMATALTLAYMALALAIGPENNEATFYQQLICELALLLSASGIGLYYRALTERAHRDTFAGTRTCLEQRVKLECEREQQERLLLSVIPAYIAMEKD</sequence>
<keyword evidence="6" id="KW-1185">Reference proteome</keyword>
<feature type="transmembrane region" description="Helical" evidence="3">
    <location>
        <begin position="59"/>
        <end position="80"/>
    </location>
</feature>
<organism evidence="5 6">
    <name type="scientific">Plutella xylostella</name>
    <name type="common">Diamondback moth</name>
    <name type="synonym">Plutella maculipennis</name>
    <dbReference type="NCBI Taxonomy" id="51655"/>
    <lineage>
        <taxon>Eukaryota</taxon>
        <taxon>Metazoa</taxon>
        <taxon>Ecdysozoa</taxon>
        <taxon>Arthropoda</taxon>
        <taxon>Hexapoda</taxon>
        <taxon>Insecta</taxon>
        <taxon>Pterygota</taxon>
        <taxon>Neoptera</taxon>
        <taxon>Endopterygota</taxon>
        <taxon>Lepidoptera</taxon>
        <taxon>Glossata</taxon>
        <taxon>Ditrysia</taxon>
        <taxon>Yponomeutoidea</taxon>
        <taxon>Plutellidae</taxon>
        <taxon>Plutella</taxon>
    </lineage>
</organism>
<dbReference type="PANTHER" id="PTHR45627:SF12">
    <property type="entry name" value="ADENYLATE CYCLASE TYPE 2"/>
    <property type="match status" value="1"/>
</dbReference>
<keyword evidence="1" id="KW-0547">Nucleotide-binding</keyword>
<keyword evidence="3" id="KW-0472">Membrane</keyword>
<dbReference type="GO" id="GO:0006171">
    <property type="term" value="P:cAMP biosynthetic process"/>
    <property type="evidence" value="ECO:0007669"/>
    <property type="project" value="TreeGrafter"/>
</dbReference>
<dbReference type="GO" id="GO:0005886">
    <property type="term" value="C:plasma membrane"/>
    <property type="evidence" value="ECO:0007669"/>
    <property type="project" value="TreeGrafter"/>
</dbReference>
<accession>A0A8S4CXN5</accession>
<feature type="domain" description="Adenylate cyclase N-terminal" evidence="4">
    <location>
        <begin position="20"/>
        <end position="127"/>
    </location>
</feature>
<keyword evidence="3" id="KW-1133">Transmembrane helix</keyword>
<dbReference type="Proteomes" id="UP000653454">
    <property type="component" value="Unassembled WGS sequence"/>
</dbReference>
<evidence type="ECO:0000313" key="5">
    <source>
        <dbReference type="EMBL" id="CAG9087353.1"/>
    </source>
</evidence>
<comment type="caution">
    <text evidence="5">The sequence shown here is derived from an EMBL/GenBank/DDBJ whole genome shotgun (WGS) entry which is preliminary data.</text>
</comment>
<dbReference type="GO" id="GO:0000166">
    <property type="term" value="F:nucleotide binding"/>
    <property type="evidence" value="ECO:0007669"/>
    <property type="project" value="UniProtKB-KW"/>
</dbReference>
<dbReference type="PANTHER" id="PTHR45627">
    <property type="entry name" value="ADENYLATE CYCLASE TYPE 1"/>
    <property type="match status" value="1"/>
</dbReference>
<evidence type="ECO:0000259" key="4">
    <source>
        <dbReference type="Pfam" id="PF16214"/>
    </source>
</evidence>
<proteinExistence type="predicted"/>
<keyword evidence="3" id="KW-0812">Transmembrane</keyword>
<evidence type="ECO:0000256" key="2">
    <source>
        <dbReference type="ARBA" id="ARBA00023239"/>
    </source>
</evidence>
<keyword evidence="2" id="KW-0456">Lyase</keyword>
<dbReference type="AlphaFoldDB" id="A0A8S4CXN5"/>
<protein>
    <submittedName>
        <fullName evidence="5">(diamondback moth) hypothetical protein</fullName>
    </submittedName>
</protein>
<dbReference type="InterPro" id="IPR032628">
    <property type="entry name" value="AC_N"/>
</dbReference>
<evidence type="ECO:0000313" key="6">
    <source>
        <dbReference type="Proteomes" id="UP000653454"/>
    </source>
</evidence>
<dbReference type="GO" id="GO:0007193">
    <property type="term" value="P:adenylate cyclase-inhibiting G protein-coupled receptor signaling pathway"/>
    <property type="evidence" value="ECO:0007669"/>
    <property type="project" value="TreeGrafter"/>
</dbReference>
<name>A0A8S4CXN5_PLUXY</name>
<reference evidence="5" key="1">
    <citation type="submission" date="2020-11" db="EMBL/GenBank/DDBJ databases">
        <authorList>
            <person name="Whiteford S."/>
        </authorList>
    </citation>
    <scope>NUCLEOTIDE SEQUENCE</scope>
</reference>
<gene>
    <name evidence="5" type="ORF">PLXY2_LOCUS395</name>
</gene>
<evidence type="ECO:0000256" key="1">
    <source>
        <dbReference type="ARBA" id="ARBA00022741"/>
    </source>
</evidence>